<dbReference type="Gene3D" id="3.40.630.30">
    <property type="match status" value="1"/>
</dbReference>
<dbReference type="InterPro" id="IPR050765">
    <property type="entry name" value="Riboflavin_Biosynth_HTPR"/>
</dbReference>
<dbReference type="SUPFAM" id="SSF55729">
    <property type="entry name" value="Acyl-CoA N-acyltransferases (Nat)"/>
    <property type="match status" value="2"/>
</dbReference>
<accession>A0ABQ3TP97</accession>
<dbReference type="InterPro" id="IPR016181">
    <property type="entry name" value="Acyl_CoA_acyltransferase"/>
</dbReference>
<evidence type="ECO:0000259" key="1">
    <source>
        <dbReference type="PROSITE" id="PS51186"/>
    </source>
</evidence>
<dbReference type="Gene3D" id="3.40.430.10">
    <property type="entry name" value="Dihydrofolate Reductase, subunit A"/>
    <property type="match status" value="1"/>
</dbReference>
<dbReference type="PROSITE" id="PS51186">
    <property type="entry name" value="GNAT"/>
    <property type="match status" value="2"/>
</dbReference>
<dbReference type="CDD" id="cd04301">
    <property type="entry name" value="NAT_SF"/>
    <property type="match status" value="1"/>
</dbReference>
<dbReference type="InterPro" id="IPR024072">
    <property type="entry name" value="DHFR-like_dom_sf"/>
</dbReference>
<dbReference type="InterPro" id="IPR000182">
    <property type="entry name" value="GNAT_dom"/>
</dbReference>
<dbReference type="Pfam" id="PF01872">
    <property type="entry name" value="RibD_C"/>
    <property type="match status" value="1"/>
</dbReference>
<proteinExistence type="predicted"/>
<dbReference type="SUPFAM" id="SSF53597">
    <property type="entry name" value="Dihydrofolate reductase-like"/>
    <property type="match status" value="1"/>
</dbReference>
<protein>
    <recommendedName>
        <fullName evidence="1">N-acetyltransferase domain-containing protein</fullName>
    </recommendedName>
</protein>
<dbReference type="PANTHER" id="PTHR38011">
    <property type="entry name" value="DIHYDROFOLATE REDUCTASE FAMILY PROTEIN (AFU_ORTHOLOGUE AFUA_8G06820)"/>
    <property type="match status" value="1"/>
</dbReference>
<evidence type="ECO:0000313" key="3">
    <source>
        <dbReference type="Proteomes" id="UP000608522"/>
    </source>
</evidence>
<gene>
    <name evidence="2" type="ORF">Sspor_77950</name>
</gene>
<organism evidence="2 3">
    <name type="scientific">Streptomyces spororaveus</name>
    <dbReference type="NCBI Taxonomy" id="284039"/>
    <lineage>
        <taxon>Bacteria</taxon>
        <taxon>Bacillati</taxon>
        <taxon>Actinomycetota</taxon>
        <taxon>Actinomycetes</taxon>
        <taxon>Kitasatosporales</taxon>
        <taxon>Streptomycetaceae</taxon>
        <taxon>Streptomyces</taxon>
    </lineage>
</organism>
<feature type="domain" description="N-acetyltransferase" evidence="1">
    <location>
        <begin position="194"/>
        <end position="343"/>
    </location>
</feature>
<sequence length="510" mass="55598">MRKLTYYVGTTLDGFIAGPDGQFDFFPFEGDFAAALRAEYPETVPAHGRGPLDLDGVPNKRFDTVLMGRATYEPGLAVGVTSPYPHLKQYVFSRTLARPDPAVEVVATDPVAFVRGLKKQDGEGIWLCGGANLAGQLLEEIDELIIKRHPVVIGSGTPLFDAPFRPDSFRLTDSRVFNTGATITTYTKETDIPVLIRPTGEADLDRVTAVTVDEPVGWIPADRYLEELKEGMYRPEWTWIAEQDGRVVARALWWGRATSEHPVALDCLYVDPSVADRSALGARLISAGLRAFAEQGAPKLPLYNLTLPNGWREDPATVAAADWRRDAALAAGLTDVVERLRLEWTPDAGLPASSGRLTFTEGTDEEFLDVFRRIAVGSLDGETRRNLALMGPEATAQEEVDFYLGCPGERSWWRLARTPDGEVAGLALPSATPYSRNVGYLGVVPELRGQGYVDDVLAEITRVQVEAGAELITATTDTDNAPMAAAFARAGYRTAQTRLIWSAPEQGPAS</sequence>
<comment type="caution">
    <text evidence="2">The sequence shown here is derived from an EMBL/GenBank/DDBJ whole genome shotgun (WGS) entry which is preliminary data.</text>
</comment>
<reference evidence="3" key="1">
    <citation type="submission" date="2023-07" db="EMBL/GenBank/DDBJ databases">
        <title>Whole genome shotgun sequence of Streptomyces spororaveus NBRC 15456.</title>
        <authorList>
            <person name="Komaki H."/>
            <person name="Tamura T."/>
        </authorList>
    </citation>
    <scope>NUCLEOTIDE SEQUENCE [LARGE SCALE GENOMIC DNA]</scope>
    <source>
        <strain evidence="3">NBRC 15456</strain>
    </source>
</reference>
<keyword evidence="3" id="KW-1185">Reference proteome</keyword>
<name>A0ABQ3TP97_9ACTN</name>
<evidence type="ECO:0000313" key="2">
    <source>
        <dbReference type="EMBL" id="GHI82234.1"/>
    </source>
</evidence>
<dbReference type="InterPro" id="IPR002734">
    <property type="entry name" value="RibDG_C"/>
</dbReference>
<dbReference type="Proteomes" id="UP000608522">
    <property type="component" value="Unassembled WGS sequence"/>
</dbReference>
<dbReference type="EMBL" id="BNED01000005">
    <property type="protein sequence ID" value="GHI82234.1"/>
    <property type="molecule type" value="Genomic_DNA"/>
</dbReference>
<dbReference type="PANTHER" id="PTHR38011:SF11">
    <property type="entry name" value="2,5-DIAMINO-6-RIBOSYLAMINO-4(3H)-PYRIMIDINONE 5'-PHOSPHATE REDUCTASE"/>
    <property type="match status" value="1"/>
</dbReference>
<dbReference type="RefSeq" id="WP_308445566.1">
    <property type="nucleotide sequence ID" value="NZ_BAAATO010000017.1"/>
</dbReference>
<feature type="domain" description="N-acetyltransferase" evidence="1">
    <location>
        <begin position="369"/>
        <end position="510"/>
    </location>
</feature>